<accession>A0A5R9EJE6</accession>
<dbReference type="FunFam" id="2.160.10.10:FF:000025">
    <property type="entry name" value="Hexapeptide-repeat containing-acetyltransferase"/>
    <property type="match status" value="1"/>
</dbReference>
<dbReference type="GO" id="GO:0016407">
    <property type="term" value="F:acetyltransferase activity"/>
    <property type="evidence" value="ECO:0007669"/>
    <property type="project" value="InterPro"/>
</dbReference>
<dbReference type="InterPro" id="IPR024688">
    <property type="entry name" value="Mac_dom"/>
</dbReference>
<sequence>MTEREKMLNGEWYDANYGEGLVEERRIAQGLCFQFNQTSPLEEEKRQDIQEKLFQQKLDNVGISSPLTCDYGSLTQFGHDVFVNSNVYFMDGGGITIGNNVFIGPNTGFYTAAHPLDYSSRNIGLEKASPIVVGNNVWIGAHVAIMPGVEIGDGCVIGAGSVVTRDIPANSLVMGSPARIVREIDQTDQIKDK</sequence>
<evidence type="ECO:0000256" key="3">
    <source>
        <dbReference type="ARBA" id="ARBA00023315"/>
    </source>
</evidence>
<evidence type="ECO:0000256" key="1">
    <source>
        <dbReference type="ARBA" id="ARBA00007274"/>
    </source>
</evidence>
<dbReference type="InterPro" id="IPR001451">
    <property type="entry name" value="Hexapep"/>
</dbReference>
<keyword evidence="2 5" id="KW-0808">Transferase</keyword>
<comment type="caution">
    <text evidence="5">The sequence shown here is derived from an EMBL/GenBank/DDBJ whole genome shotgun (WGS) entry which is preliminary data.</text>
</comment>
<evidence type="ECO:0000313" key="5">
    <source>
        <dbReference type="EMBL" id="TLQ49073.1"/>
    </source>
</evidence>
<dbReference type="GO" id="GO:0008374">
    <property type="term" value="F:O-acyltransferase activity"/>
    <property type="evidence" value="ECO:0007669"/>
    <property type="project" value="TreeGrafter"/>
</dbReference>
<dbReference type="PANTHER" id="PTHR23416">
    <property type="entry name" value="SIALIC ACID SYNTHASE-RELATED"/>
    <property type="match status" value="1"/>
</dbReference>
<dbReference type="OrthoDB" id="9812571at2"/>
<dbReference type="Gene3D" id="2.160.10.10">
    <property type="entry name" value="Hexapeptide repeat proteins"/>
    <property type="match status" value="1"/>
</dbReference>
<name>A0A5R9EJE6_9LACT</name>
<dbReference type="RefSeq" id="WP_138403783.1">
    <property type="nucleotide sequence ID" value="NZ_VBSP01000004.1"/>
</dbReference>
<evidence type="ECO:0000256" key="2">
    <source>
        <dbReference type="ARBA" id="ARBA00022679"/>
    </source>
</evidence>
<evidence type="ECO:0000259" key="4">
    <source>
        <dbReference type="SMART" id="SM01266"/>
    </source>
</evidence>
<dbReference type="SMART" id="SM01266">
    <property type="entry name" value="Mac"/>
    <property type="match status" value="1"/>
</dbReference>
<reference evidence="5 6" key="1">
    <citation type="submission" date="2019-05" db="EMBL/GenBank/DDBJ databases">
        <title>The metagenome of a microbial culture collection derived from dairy environment covers the genomic content of the human microbiome.</title>
        <authorList>
            <person name="Roder T."/>
            <person name="Wuthrich D."/>
            <person name="Sattari Z."/>
            <person name="Von Ah U."/>
            <person name="Bar C."/>
            <person name="Ronchi F."/>
            <person name="Macpherson A.J."/>
            <person name="Ganal-Vonarburg S.C."/>
            <person name="Bruggmann R."/>
            <person name="Vergeres G."/>
        </authorList>
    </citation>
    <scope>NUCLEOTIDE SEQUENCE [LARGE SCALE GENOMIC DNA]</scope>
    <source>
        <strain evidence="5 6">FAM 24227</strain>
    </source>
</reference>
<dbReference type="SUPFAM" id="SSF51161">
    <property type="entry name" value="Trimeric LpxA-like enzymes"/>
    <property type="match status" value="1"/>
</dbReference>
<keyword evidence="3" id="KW-0012">Acyltransferase</keyword>
<feature type="domain" description="Maltose/galactoside acetyltransferase" evidence="4">
    <location>
        <begin position="4"/>
        <end position="59"/>
    </location>
</feature>
<protein>
    <submittedName>
        <fullName evidence="5">Sugar O-acetyltransferase</fullName>
    </submittedName>
</protein>
<organism evidence="5 6">
    <name type="scientific">Ruoffia tabacinasalis</name>
    <dbReference type="NCBI Taxonomy" id="87458"/>
    <lineage>
        <taxon>Bacteria</taxon>
        <taxon>Bacillati</taxon>
        <taxon>Bacillota</taxon>
        <taxon>Bacilli</taxon>
        <taxon>Lactobacillales</taxon>
        <taxon>Aerococcaceae</taxon>
        <taxon>Ruoffia</taxon>
    </lineage>
</organism>
<dbReference type="Pfam" id="PF12464">
    <property type="entry name" value="Mac"/>
    <property type="match status" value="1"/>
</dbReference>
<dbReference type="Proteomes" id="UP000306420">
    <property type="component" value="Unassembled WGS sequence"/>
</dbReference>
<dbReference type="CDD" id="cd03357">
    <property type="entry name" value="LbH_MAT_GAT"/>
    <property type="match status" value="1"/>
</dbReference>
<dbReference type="InterPro" id="IPR051159">
    <property type="entry name" value="Hexapeptide_acetyltransf"/>
</dbReference>
<dbReference type="GO" id="GO:0005829">
    <property type="term" value="C:cytosol"/>
    <property type="evidence" value="ECO:0007669"/>
    <property type="project" value="TreeGrafter"/>
</dbReference>
<dbReference type="PANTHER" id="PTHR23416:SF23">
    <property type="entry name" value="ACETYLTRANSFERASE C18B11.09C-RELATED"/>
    <property type="match status" value="1"/>
</dbReference>
<dbReference type="InterPro" id="IPR011004">
    <property type="entry name" value="Trimer_LpxA-like_sf"/>
</dbReference>
<dbReference type="EMBL" id="VBSP01000004">
    <property type="protein sequence ID" value="TLQ49073.1"/>
    <property type="molecule type" value="Genomic_DNA"/>
</dbReference>
<evidence type="ECO:0000313" key="6">
    <source>
        <dbReference type="Proteomes" id="UP000306420"/>
    </source>
</evidence>
<gene>
    <name evidence="5" type="ORF">FEZ33_02310</name>
</gene>
<comment type="similarity">
    <text evidence="1">Belongs to the transferase hexapeptide repeat family.</text>
</comment>
<proteinExistence type="inferred from homology"/>
<dbReference type="AlphaFoldDB" id="A0A5R9EJE6"/>
<dbReference type="Pfam" id="PF00132">
    <property type="entry name" value="Hexapep"/>
    <property type="match status" value="1"/>
</dbReference>